<keyword evidence="2" id="KW-0813">Transport</keyword>
<dbReference type="PANTHER" id="PTHR33376:SF7">
    <property type="entry name" value="C4-DICARBOXYLATE-BINDING PROTEIN DCTB"/>
    <property type="match status" value="1"/>
</dbReference>
<dbReference type="GO" id="GO:0055085">
    <property type="term" value="P:transmembrane transport"/>
    <property type="evidence" value="ECO:0007669"/>
    <property type="project" value="InterPro"/>
</dbReference>
<dbReference type="NCBIfam" id="NF037995">
    <property type="entry name" value="TRAP_S1"/>
    <property type="match status" value="1"/>
</dbReference>
<sequence>MSVLKRALAASAVALSLSALPASAQEAEFKLVTPLATGEDNYNYQAVQAFRHLVNTKSNGRIDVEIYTGGTLCASGRECFEGMQAGLVDIYQSNFGEPGNLWPAFAGLDLPYMLRDDEVAECVFDDQDFMSMLRKGMLDETGNIRLMVVSNSGGWRNFATTGKPIKTPEDVKGMKLRTIPAEIQQELVRQLGGAPTGISWPEVYTSLATGVVEGTKNGITDIVAMNFQEHLKHITLDGHAYMGGTWFINNDKFMSMPEDLRKIVVEGFDVIEQYLRAYPKYHEVRSYKAFTDAGGTIHSLSNEEKAAFRQAASGMETWFTGQDPANQAFLDSYNAAINQCTASVDARLGAAAQ</sequence>
<dbReference type="PATRIC" id="fig|391937.3.peg.2447"/>
<comment type="caution">
    <text evidence="5">The sequence shown here is derived from an EMBL/GenBank/DDBJ whole genome shotgun (WGS) entry which is preliminary data.</text>
</comment>
<dbReference type="InterPro" id="IPR038404">
    <property type="entry name" value="TRAP_DctP_sf"/>
</dbReference>
<evidence type="ECO:0000313" key="6">
    <source>
        <dbReference type="Proteomes" id="UP000006786"/>
    </source>
</evidence>
<comment type="similarity">
    <text evidence="1">Belongs to the bacterial solute-binding protein 7 family.</text>
</comment>
<dbReference type="InterPro" id="IPR018389">
    <property type="entry name" value="DctP_fam"/>
</dbReference>
<keyword evidence="3 4" id="KW-0732">Signal</keyword>
<dbReference type="STRING" id="391937.NA2_11909"/>
<dbReference type="eggNOG" id="COG1638">
    <property type="taxonomic scope" value="Bacteria"/>
</dbReference>
<evidence type="ECO:0000256" key="4">
    <source>
        <dbReference type="SAM" id="SignalP"/>
    </source>
</evidence>
<reference evidence="5 6" key="1">
    <citation type="journal article" date="2012" name="J. Bacteriol.">
        <title>Genome Sequence of Nitratireductor pacificus Type Strain pht-3B.</title>
        <authorList>
            <person name="Lai Q."/>
            <person name="Li G."/>
            <person name="Shao Z."/>
        </authorList>
    </citation>
    <scope>NUCLEOTIDE SEQUENCE [LARGE SCALE GENOMIC DNA]</scope>
    <source>
        <strain evidence="6">pht-3B</strain>
    </source>
</reference>
<evidence type="ECO:0000256" key="2">
    <source>
        <dbReference type="ARBA" id="ARBA00022448"/>
    </source>
</evidence>
<feature type="signal peptide" evidence="4">
    <location>
        <begin position="1"/>
        <end position="24"/>
    </location>
</feature>
<dbReference type="Proteomes" id="UP000006786">
    <property type="component" value="Unassembled WGS sequence"/>
</dbReference>
<organism evidence="5 6">
    <name type="scientific">Nitratireductor pacificus pht-3B</name>
    <dbReference type="NCBI Taxonomy" id="391937"/>
    <lineage>
        <taxon>Bacteria</taxon>
        <taxon>Pseudomonadati</taxon>
        <taxon>Pseudomonadota</taxon>
        <taxon>Alphaproteobacteria</taxon>
        <taxon>Hyphomicrobiales</taxon>
        <taxon>Phyllobacteriaceae</taxon>
        <taxon>Nitratireductor</taxon>
    </lineage>
</organism>
<dbReference type="PANTHER" id="PTHR33376">
    <property type="match status" value="1"/>
</dbReference>
<protein>
    <submittedName>
        <fullName evidence="5">TRAP dicarboxylate transporter subunit DctP</fullName>
    </submittedName>
</protein>
<dbReference type="OrthoDB" id="9803763at2"/>
<dbReference type="Pfam" id="PF03480">
    <property type="entry name" value="DctP"/>
    <property type="match status" value="1"/>
</dbReference>
<evidence type="ECO:0000313" key="5">
    <source>
        <dbReference type="EMBL" id="EKF18600.1"/>
    </source>
</evidence>
<evidence type="ECO:0000256" key="3">
    <source>
        <dbReference type="ARBA" id="ARBA00022729"/>
    </source>
</evidence>
<proteinExistence type="inferred from homology"/>
<dbReference type="EMBL" id="AMRM01000012">
    <property type="protein sequence ID" value="EKF18600.1"/>
    <property type="molecule type" value="Genomic_DNA"/>
</dbReference>
<name>K2MCX7_9HYPH</name>
<feature type="chain" id="PRO_5003861148" evidence="4">
    <location>
        <begin position="25"/>
        <end position="353"/>
    </location>
</feature>
<evidence type="ECO:0000256" key="1">
    <source>
        <dbReference type="ARBA" id="ARBA00009023"/>
    </source>
</evidence>
<keyword evidence="6" id="KW-1185">Reference proteome</keyword>
<dbReference type="Gene3D" id="3.40.190.170">
    <property type="entry name" value="Bacterial extracellular solute-binding protein, family 7"/>
    <property type="match status" value="1"/>
</dbReference>
<dbReference type="AlphaFoldDB" id="K2MCX7"/>
<accession>K2MCX7</accession>
<gene>
    <name evidence="5" type="ORF">NA2_11909</name>
</gene>
<dbReference type="RefSeq" id="WP_008597147.1">
    <property type="nucleotide sequence ID" value="NZ_AMRM01000012.1"/>
</dbReference>